<dbReference type="SUPFAM" id="SSF161084">
    <property type="entry name" value="MAPEG domain-like"/>
    <property type="match status" value="1"/>
</dbReference>
<evidence type="ECO:0000256" key="4">
    <source>
        <dbReference type="ARBA" id="ARBA00023136"/>
    </source>
</evidence>
<comment type="caution">
    <text evidence="6">The sequence shown here is derived from an EMBL/GenBank/DDBJ whole genome shotgun (WGS) entry which is preliminary data.</text>
</comment>
<evidence type="ECO:0000313" key="6">
    <source>
        <dbReference type="EMBL" id="MFC3031200.1"/>
    </source>
</evidence>
<protein>
    <submittedName>
        <fullName evidence="6">MAPEG family protein</fullName>
    </submittedName>
</protein>
<reference evidence="7" key="1">
    <citation type="journal article" date="2019" name="Int. J. Syst. Evol. Microbiol.">
        <title>The Global Catalogue of Microorganisms (GCM) 10K type strain sequencing project: providing services to taxonomists for standard genome sequencing and annotation.</title>
        <authorList>
            <consortium name="The Broad Institute Genomics Platform"/>
            <consortium name="The Broad Institute Genome Sequencing Center for Infectious Disease"/>
            <person name="Wu L."/>
            <person name="Ma J."/>
        </authorList>
    </citation>
    <scope>NUCLEOTIDE SEQUENCE [LARGE SCALE GENOMIC DNA]</scope>
    <source>
        <strain evidence="7">KCTC 42730</strain>
    </source>
</reference>
<dbReference type="EMBL" id="JBHRSD010000002">
    <property type="protein sequence ID" value="MFC3031200.1"/>
    <property type="molecule type" value="Genomic_DNA"/>
</dbReference>
<keyword evidence="7" id="KW-1185">Reference proteome</keyword>
<evidence type="ECO:0000256" key="3">
    <source>
        <dbReference type="ARBA" id="ARBA00022989"/>
    </source>
</evidence>
<evidence type="ECO:0000256" key="2">
    <source>
        <dbReference type="ARBA" id="ARBA00022692"/>
    </source>
</evidence>
<feature type="transmembrane region" description="Helical" evidence="5">
    <location>
        <begin position="66"/>
        <end position="94"/>
    </location>
</feature>
<dbReference type="RefSeq" id="WP_377120201.1">
    <property type="nucleotide sequence ID" value="NZ_JBHRSD010000002.1"/>
</dbReference>
<accession>A0ABV7CF30</accession>
<dbReference type="Gene3D" id="1.20.120.550">
    <property type="entry name" value="Membrane associated eicosanoid/glutathione metabolism-like domain"/>
    <property type="match status" value="1"/>
</dbReference>
<organism evidence="6 7">
    <name type="scientific">Pseudoalteromonas fenneropenaei</name>
    <dbReference type="NCBI Taxonomy" id="1737459"/>
    <lineage>
        <taxon>Bacteria</taxon>
        <taxon>Pseudomonadati</taxon>
        <taxon>Pseudomonadota</taxon>
        <taxon>Gammaproteobacteria</taxon>
        <taxon>Alteromonadales</taxon>
        <taxon>Pseudoalteromonadaceae</taxon>
        <taxon>Pseudoalteromonas</taxon>
    </lineage>
</organism>
<comment type="subcellular location">
    <subcellularLocation>
        <location evidence="1">Membrane</location>
    </subcellularLocation>
</comment>
<name>A0ABV7CF30_9GAMM</name>
<feature type="transmembrane region" description="Helical" evidence="5">
    <location>
        <begin position="114"/>
        <end position="136"/>
    </location>
</feature>
<evidence type="ECO:0000256" key="1">
    <source>
        <dbReference type="ARBA" id="ARBA00004370"/>
    </source>
</evidence>
<dbReference type="Pfam" id="PF01124">
    <property type="entry name" value="MAPEG"/>
    <property type="match status" value="1"/>
</dbReference>
<keyword evidence="3 5" id="KW-1133">Transmembrane helix</keyword>
<sequence>MWIQYPLLALLLLIVILWLVTFVLRIRAIQAKNISVSDMFSVNRSAFPVHLRLLGNNYDNQFQQPVLFMLGLFALELDALAGPFWYGCAAVFVVARYWHSYEHVVRRDLLKRTLAFTLGTLSLLALWSNYLFYLFALND</sequence>
<keyword evidence="2 5" id="KW-0812">Transmembrane</keyword>
<keyword evidence="4 5" id="KW-0472">Membrane</keyword>
<evidence type="ECO:0000256" key="5">
    <source>
        <dbReference type="SAM" id="Phobius"/>
    </source>
</evidence>
<dbReference type="InterPro" id="IPR023352">
    <property type="entry name" value="MAPEG-like_dom_sf"/>
</dbReference>
<proteinExistence type="predicted"/>
<evidence type="ECO:0000313" key="7">
    <source>
        <dbReference type="Proteomes" id="UP001595453"/>
    </source>
</evidence>
<dbReference type="InterPro" id="IPR001129">
    <property type="entry name" value="Membr-assoc_MAPEG"/>
</dbReference>
<gene>
    <name evidence="6" type="ORF">ACFOEE_01500</name>
</gene>
<dbReference type="Proteomes" id="UP001595453">
    <property type="component" value="Unassembled WGS sequence"/>
</dbReference>